<dbReference type="EMBL" id="GGEC01075715">
    <property type="protein sequence ID" value="MBX56199.1"/>
    <property type="molecule type" value="Transcribed_RNA"/>
</dbReference>
<organism evidence="1">
    <name type="scientific">Rhizophora mucronata</name>
    <name type="common">Asiatic mangrove</name>
    <dbReference type="NCBI Taxonomy" id="61149"/>
    <lineage>
        <taxon>Eukaryota</taxon>
        <taxon>Viridiplantae</taxon>
        <taxon>Streptophyta</taxon>
        <taxon>Embryophyta</taxon>
        <taxon>Tracheophyta</taxon>
        <taxon>Spermatophyta</taxon>
        <taxon>Magnoliopsida</taxon>
        <taxon>eudicotyledons</taxon>
        <taxon>Gunneridae</taxon>
        <taxon>Pentapetalae</taxon>
        <taxon>rosids</taxon>
        <taxon>fabids</taxon>
        <taxon>Malpighiales</taxon>
        <taxon>Rhizophoraceae</taxon>
        <taxon>Rhizophora</taxon>
    </lineage>
</organism>
<evidence type="ECO:0000313" key="1">
    <source>
        <dbReference type="EMBL" id="MBX56199.1"/>
    </source>
</evidence>
<accession>A0A2P2PNK0</accession>
<reference evidence="1" key="1">
    <citation type="submission" date="2018-02" db="EMBL/GenBank/DDBJ databases">
        <title>Rhizophora mucronata_Transcriptome.</title>
        <authorList>
            <person name="Meera S.P."/>
            <person name="Sreeshan A."/>
            <person name="Augustine A."/>
        </authorList>
    </citation>
    <scope>NUCLEOTIDE SEQUENCE</scope>
    <source>
        <tissue evidence="1">Leaf</tissue>
    </source>
</reference>
<dbReference type="AlphaFoldDB" id="A0A2P2PNK0"/>
<sequence>MQISKIQMQKSKKVQHSDPHIPYFLDSRRNLQIDQYASVIMIFWSQKVNSYHEAQRQIMIPAARWMPLGQPWYYKDIPI</sequence>
<name>A0A2P2PNK0_RHIMU</name>
<protein>
    <submittedName>
        <fullName evidence="1">Uncharacterized protein</fullName>
    </submittedName>
</protein>
<proteinExistence type="predicted"/>